<evidence type="ECO:0000313" key="1">
    <source>
        <dbReference type="EMBL" id="QQP90667.1"/>
    </source>
</evidence>
<evidence type="ECO:0008006" key="3">
    <source>
        <dbReference type="Google" id="ProtNLM"/>
    </source>
</evidence>
<dbReference type="RefSeq" id="WP_201077898.1">
    <property type="nucleotide sequence ID" value="NZ_CP067420.1"/>
</dbReference>
<gene>
    <name evidence="1" type="ORF">IGS68_05365</name>
</gene>
<accession>A0ABX7B8K5</accession>
<keyword evidence="2" id="KW-1185">Reference proteome</keyword>
<evidence type="ECO:0000313" key="2">
    <source>
        <dbReference type="Proteomes" id="UP000595197"/>
    </source>
</evidence>
<protein>
    <recommendedName>
        <fullName evidence="3">Transposase</fullName>
    </recommendedName>
</protein>
<organism evidence="1 2">
    <name type="scientific">Skermanella cutis</name>
    <dbReference type="NCBI Taxonomy" id="2775420"/>
    <lineage>
        <taxon>Bacteria</taxon>
        <taxon>Pseudomonadati</taxon>
        <taxon>Pseudomonadota</taxon>
        <taxon>Alphaproteobacteria</taxon>
        <taxon>Rhodospirillales</taxon>
        <taxon>Azospirillaceae</taxon>
        <taxon>Skermanella</taxon>
    </lineage>
</organism>
<proteinExistence type="predicted"/>
<sequence>MIAFICDHRAVHGFQPDRKVLPIAPSTYYAHLSVRRAPERASVRVRRETSLRGRIRRVFDESFQVYGAQKVQVTFSKSEP</sequence>
<name>A0ABX7B8K5_9PROT</name>
<dbReference type="Proteomes" id="UP000595197">
    <property type="component" value="Chromosome"/>
</dbReference>
<reference evidence="1" key="1">
    <citation type="submission" date="2021-02" db="EMBL/GenBank/DDBJ databases">
        <title>Skermanella TT6 skin isolate.</title>
        <authorList>
            <person name="Lee K."/>
            <person name="Ganzorig M."/>
        </authorList>
    </citation>
    <scope>NUCLEOTIDE SEQUENCE</scope>
    <source>
        <strain evidence="1">TT6</strain>
    </source>
</reference>
<dbReference type="EMBL" id="CP067420">
    <property type="protein sequence ID" value="QQP90667.1"/>
    <property type="molecule type" value="Genomic_DNA"/>
</dbReference>